<dbReference type="CDD" id="cd07477">
    <property type="entry name" value="Peptidases_S8_Subtilisin_subset"/>
    <property type="match status" value="1"/>
</dbReference>
<feature type="active site" description="Charge relay system" evidence="5">
    <location>
        <position position="250"/>
    </location>
</feature>
<feature type="active site" description="Charge relay system" evidence="5">
    <location>
        <position position="49"/>
    </location>
</feature>
<dbReference type="PROSITE" id="PS51892">
    <property type="entry name" value="SUBTILASE"/>
    <property type="match status" value="1"/>
</dbReference>
<dbReference type="EMBL" id="WMEY01000001">
    <property type="protein sequence ID" value="MYL61789.1"/>
    <property type="molecule type" value="Genomic_DNA"/>
</dbReference>
<evidence type="ECO:0000256" key="5">
    <source>
        <dbReference type="PROSITE-ProRule" id="PRU01240"/>
    </source>
</evidence>
<dbReference type="GO" id="GO:0004252">
    <property type="term" value="F:serine-type endopeptidase activity"/>
    <property type="evidence" value="ECO:0007669"/>
    <property type="project" value="UniProtKB-UniRule"/>
</dbReference>
<dbReference type="InterPro" id="IPR051048">
    <property type="entry name" value="Peptidase_S8/S53_subtilisin"/>
</dbReference>
<dbReference type="InterPro" id="IPR036852">
    <property type="entry name" value="Peptidase_S8/S53_dom_sf"/>
</dbReference>
<keyword evidence="4 5" id="KW-0720">Serine protease</keyword>
<feature type="active site" description="Charge relay system" evidence="5">
    <location>
        <position position="86"/>
    </location>
</feature>
<comment type="caution">
    <text evidence="8">The sequence shown here is derived from an EMBL/GenBank/DDBJ whole genome shotgun (WGS) entry which is preliminary data.</text>
</comment>
<evidence type="ECO:0000256" key="6">
    <source>
        <dbReference type="RuleBase" id="RU003355"/>
    </source>
</evidence>
<dbReference type="Gene3D" id="3.40.50.200">
    <property type="entry name" value="Peptidase S8/S53 domain"/>
    <property type="match status" value="1"/>
</dbReference>
<dbReference type="InterPro" id="IPR000209">
    <property type="entry name" value="Peptidase_S8/S53_dom"/>
</dbReference>
<dbReference type="PROSITE" id="PS00137">
    <property type="entry name" value="SUBTILASE_HIS"/>
    <property type="match status" value="1"/>
</dbReference>
<dbReference type="Pfam" id="PF00082">
    <property type="entry name" value="Peptidase_S8"/>
    <property type="match status" value="1"/>
</dbReference>
<evidence type="ECO:0000256" key="1">
    <source>
        <dbReference type="ARBA" id="ARBA00011073"/>
    </source>
</evidence>
<dbReference type="InterPro" id="IPR034202">
    <property type="entry name" value="Subtilisin_Carlsberg-like"/>
</dbReference>
<dbReference type="PRINTS" id="PR00723">
    <property type="entry name" value="SUBTILISIN"/>
</dbReference>
<proteinExistence type="inferred from homology"/>
<dbReference type="Proteomes" id="UP000447833">
    <property type="component" value="Unassembled WGS sequence"/>
</dbReference>
<dbReference type="AlphaFoldDB" id="A0A845EQ55"/>
<dbReference type="PROSITE" id="PS00138">
    <property type="entry name" value="SUBTILASE_SER"/>
    <property type="match status" value="1"/>
</dbReference>
<name>A0A845EQ55_9BACL</name>
<evidence type="ECO:0000313" key="8">
    <source>
        <dbReference type="EMBL" id="MYL61789.1"/>
    </source>
</evidence>
<evidence type="ECO:0000259" key="7">
    <source>
        <dbReference type="Pfam" id="PF00082"/>
    </source>
</evidence>
<evidence type="ECO:0000313" key="9">
    <source>
        <dbReference type="Proteomes" id="UP000447833"/>
    </source>
</evidence>
<evidence type="ECO:0000256" key="3">
    <source>
        <dbReference type="ARBA" id="ARBA00022801"/>
    </source>
</evidence>
<comment type="similarity">
    <text evidence="1 5 6">Belongs to the peptidase S8 family.</text>
</comment>
<dbReference type="InterPro" id="IPR022398">
    <property type="entry name" value="Peptidase_S8_His-AS"/>
</dbReference>
<feature type="domain" description="Peptidase S8/S53" evidence="7">
    <location>
        <begin position="40"/>
        <end position="289"/>
    </location>
</feature>
<dbReference type="InterPro" id="IPR023827">
    <property type="entry name" value="Peptidase_S8_Asp-AS"/>
</dbReference>
<dbReference type="PANTHER" id="PTHR43399:SF4">
    <property type="entry name" value="CELL WALL-ASSOCIATED PROTEASE"/>
    <property type="match status" value="1"/>
</dbReference>
<dbReference type="InterPro" id="IPR015500">
    <property type="entry name" value="Peptidase_S8_subtilisin-rel"/>
</dbReference>
<dbReference type="PANTHER" id="PTHR43399">
    <property type="entry name" value="SUBTILISIN-RELATED"/>
    <property type="match status" value="1"/>
</dbReference>
<evidence type="ECO:0000256" key="2">
    <source>
        <dbReference type="ARBA" id="ARBA00022670"/>
    </source>
</evidence>
<dbReference type="GO" id="GO:0006508">
    <property type="term" value="P:proteolysis"/>
    <property type="evidence" value="ECO:0007669"/>
    <property type="project" value="UniProtKB-KW"/>
</dbReference>
<sequence>MSEVRLIPFEVNAVVKQAGILPDGVEMVQAPAIWEESGKGKGRIIAVIDTGCQIDHPDLQSRIIGGKNFTQDFGGDADRYDDNNGHGTHVAGTIAATNGEKGVQGVAPDSKLLIVKVLNEAGSGSYQSIINGIRYAIDWRGPDGERVNVMSMSLGGPSNVPELYEAIKDAVSQNISIVCAAGNEGDGREDTSEYAYPGAYNEVIEVGAASFQRTLAPFSNTNNEIDLIAPGVDIVSTYPGGEYAVLSGTSMAAPHVSGALALLMNVAEKEFKRTLSEAEIYSQLIKRTVPIGCSKQAEGNGLLALGLVNQLESLFNVYTTAWSQTEVKAEKVVK</sequence>
<evidence type="ECO:0000256" key="4">
    <source>
        <dbReference type="ARBA" id="ARBA00022825"/>
    </source>
</evidence>
<dbReference type="RefSeq" id="WP_160917745.1">
    <property type="nucleotide sequence ID" value="NZ_WMEY01000001.1"/>
</dbReference>
<accession>A0A845EQ55</accession>
<keyword evidence="2 5" id="KW-0645">Protease</keyword>
<reference evidence="8 9" key="1">
    <citation type="submission" date="2019-11" db="EMBL/GenBank/DDBJ databases">
        <title>Genome sequences of 17 halophilic strains isolated from different environments.</title>
        <authorList>
            <person name="Furrow R.E."/>
        </authorList>
    </citation>
    <scope>NUCLEOTIDE SEQUENCE [LARGE SCALE GENOMIC DNA]</scope>
    <source>
        <strain evidence="8 9">22506_14_FS</strain>
    </source>
</reference>
<protein>
    <submittedName>
        <fullName evidence="8">S8 family serine peptidase</fullName>
    </submittedName>
</protein>
<dbReference type="InterPro" id="IPR023828">
    <property type="entry name" value="Peptidase_S8_Ser-AS"/>
</dbReference>
<dbReference type="SUPFAM" id="SSF52743">
    <property type="entry name" value="Subtilisin-like"/>
    <property type="match status" value="1"/>
</dbReference>
<dbReference type="PROSITE" id="PS00136">
    <property type="entry name" value="SUBTILASE_ASP"/>
    <property type="match status" value="1"/>
</dbReference>
<organism evidence="8 9">
    <name type="scientific">Guptibacillus hwajinpoensis</name>
    <dbReference type="NCBI Taxonomy" id="208199"/>
    <lineage>
        <taxon>Bacteria</taxon>
        <taxon>Bacillati</taxon>
        <taxon>Bacillota</taxon>
        <taxon>Bacilli</taxon>
        <taxon>Bacillales</taxon>
        <taxon>Guptibacillaceae</taxon>
        <taxon>Guptibacillus</taxon>
    </lineage>
</organism>
<keyword evidence="3 5" id="KW-0378">Hydrolase</keyword>
<gene>
    <name evidence="8" type="ORF">GLW07_00330</name>
</gene>